<evidence type="ECO:0000313" key="2">
    <source>
        <dbReference type="Proteomes" id="UP001215151"/>
    </source>
</evidence>
<name>A0AAD7U1P5_9APHY</name>
<reference evidence="1" key="1">
    <citation type="submission" date="2022-11" db="EMBL/GenBank/DDBJ databases">
        <title>Genome Sequence of Cubamyces cubensis.</title>
        <authorList>
            <person name="Buettner E."/>
        </authorList>
    </citation>
    <scope>NUCLEOTIDE SEQUENCE</scope>
    <source>
        <strain evidence="1">MPL-01</strain>
    </source>
</reference>
<gene>
    <name evidence="1" type="ORF">ONZ51_g2643</name>
</gene>
<protein>
    <submittedName>
        <fullName evidence="1">Uncharacterized protein</fullName>
    </submittedName>
</protein>
<sequence length="104" mass="11410">MAPNVPPTSRTSRLAGRSAALNSAIASSTTRTTATTTRSLAPPLYRMRERVFVRTREGSWAPGIVTGVWYREASAYFVYQVQCTAGDGSPAQDTFLARDMRRHA</sequence>
<dbReference type="Proteomes" id="UP001215151">
    <property type="component" value="Unassembled WGS sequence"/>
</dbReference>
<dbReference type="EMBL" id="JAPEVG010000042">
    <property type="protein sequence ID" value="KAJ8489928.1"/>
    <property type="molecule type" value="Genomic_DNA"/>
</dbReference>
<accession>A0AAD7U1P5</accession>
<dbReference type="AlphaFoldDB" id="A0AAD7U1P5"/>
<keyword evidence="2" id="KW-1185">Reference proteome</keyword>
<comment type="caution">
    <text evidence="1">The sequence shown here is derived from an EMBL/GenBank/DDBJ whole genome shotgun (WGS) entry which is preliminary data.</text>
</comment>
<organism evidence="1 2">
    <name type="scientific">Trametes cubensis</name>
    <dbReference type="NCBI Taxonomy" id="1111947"/>
    <lineage>
        <taxon>Eukaryota</taxon>
        <taxon>Fungi</taxon>
        <taxon>Dikarya</taxon>
        <taxon>Basidiomycota</taxon>
        <taxon>Agaricomycotina</taxon>
        <taxon>Agaricomycetes</taxon>
        <taxon>Polyporales</taxon>
        <taxon>Polyporaceae</taxon>
        <taxon>Trametes</taxon>
    </lineage>
</organism>
<evidence type="ECO:0000313" key="1">
    <source>
        <dbReference type="EMBL" id="KAJ8489928.1"/>
    </source>
</evidence>
<proteinExistence type="predicted"/>